<reference evidence="3" key="1">
    <citation type="submission" date="2022-11" db="UniProtKB">
        <authorList>
            <consortium name="WormBaseParasite"/>
        </authorList>
    </citation>
    <scope>IDENTIFICATION</scope>
</reference>
<dbReference type="AlphaFoldDB" id="A0A914RNB2"/>
<proteinExistence type="predicted"/>
<dbReference type="PANTHER" id="PTHR10925:SF5">
    <property type="entry name" value="RNA CYTIDINE ACETYLTRANSFERASE"/>
    <property type="match status" value="1"/>
</dbReference>
<accession>A0A914RNB2</accession>
<dbReference type="InterPro" id="IPR032672">
    <property type="entry name" value="TmcA/NAT10/Kre33"/>
</dbReference>
<dbReference type="PANTHER" id="PTHR10925">
    <property type="entry name" value="N-ACETYLTRANSFERASE 10"/>
    <property type="match status" value="1"/>
</dbReference>
<dbReference type="GO" id="GO:0005730">
    <property type="term" value="C:nucleolus"/>
    <property type="evidence" value="ECO:0007669"/>
    <property type="project" value="TreeGrafter"/>
</dbReference>
<dbReference type="GO" id="GO:0030686">
    <property type="term" value="C:90S preribosome"/>
    <property type="evidence" value="ECO:0007669"/>
    <property type="project" value="TreeGrafter"/>
</dbReference>
<evidence type="ECO:0000313" key="3">
    <source>
        <dbReference type="WBParaSite" id="PEQ_0000798401-mRNA-1"/>
    </source>
</evidence>
<dbReference type="GO" id="GO:0000049">
    <property type="term" value="F:tRNA binding"/>
    <property type="evidence" value="ECO:0007669"/>
    <property type="project" value="TreeGrafter"/>
</dbReference>
<keyword evidence="2" id="KW-1185">Reference proteome</keyword>
<name>A0A914RNB2_PAREQ</name>
<dbReference type="WBParaSite" id="PEQ_0000798401-mRNA-1">
    <property type="protein sequence ID" value="PEQ_0000798401-mRNA-1"/>
    <property type="gene ID" value="PEQ_0000798401"/>
</dbReference>
<feature type="domain" description="Possible tRNA binding" evidence="1">
    <location>
        <begin position="16"/>
        <end position="118"/>
    </location>
</feature>
<dbReference type="InterPro" id="IPR027992">
    <property type="entry name" value="tRNA_bind_dom"/>
</dbReference>
<evidence type="ECO:0000259" key="1">
    <source>
        <dbReference type="Pfam" id="PF13725"/>
    </source>
</evidence>
<sequence>LFSDADEDAGDVGSTWLSVYWTEFRRRVLQLFGYEFAKFPAHLALSILQLKNTSVAKHLTLLSRSELALFLSNGDLRRLAQYARNMVDYHLITDLVPTLALLYFNQRFSADVCLHMCNSIFFHNEWVYC</sequence>
<dbReference type="Proteomes" id="UP000887564">
    <property type="component" value="Unplaced"/>
</dbReference>
<dbReference type="Pfam" id="PF13725">
    <property type="entry name" value="tRNA_bind_2"/>
    <property type="match status" value="1"/>
</dbReference>
<dbReference type="GO" id="GO:1990883">
    <property type="term" value="F:18S rRNA cytidine N-acetyltransferase activity"/>
    <property type="evidence" value="ECO:0007669"/>
    <property type="project" value="TreeGrafter"/>
</dbReference>
<dbReference type="GO" id="GO:1904812">
    <property type="term" value="P:rRNA acetylation involved in maturation of SSU-rRNA"/>
    <property type="evidence" value="ECO:0007669"/>
    <property type="project" value="TreeGrafter"/>
</dbReference>
<evidence type="ECO:0000313" key="2">
    <source>
        <dbReference type="Proteomes" id="UP000887564"/>
    </source>
</evidence>
<organism evidence="2 3">
    <name type="scientific">Parascaris equorum</name>
    <name type="common">Equine roundworm</name>
    <dbReference type="NCBI Taxonomy" id="6256"/>
    <lineage>
        <taxon>Eukaryota</taxon>
        <taxon>Metazoa</taxon>
        <taxon>Ecdysozoa</taxon>
        <taxon>Nematoda</taxon>
        <taxon>Chromadorea</taxon>
        <taxon>Rhabditida</taxon>
        <taxon>Spirurina</taxon>
        <taxon>Ascaridomorpha</taxon>
        <taxon>Ascaridoidea</taxon>
        <taxon>Ascarididae</taxon>
        <taxon>Parascaris</taxon>
    </lineage>
</organism>
<protein>
    <submittedName>
        <fullName evidence="3">Possible tRNA binding domain-containing protein</fullName>
    </submittedName>
</protein>